<accession>A0ABR1EBU1</accession>
<reference evidence="1 2" key="1">
    <citation type="submission" date="2023-08" db="EMBL/GenBank/DDBJ databases">
        <title>A Necator americanus chromosomal reference genome.</title>
        <authorList>
            <person name="Ilik V."/>
            <person name="Petrzelkova K.J."/>
            <person name="Pardy F."/>
            <person name="Fuh T."/>
            <person name="Niatou-Singa F.S."/>
            <person name="Gouil Q."/>
            <person name="Baker L."/>
            <person name="Ritchie M.E."/>
            <person name="Jex A.R."/>
            <person name="Gazzola D."/>
            <person name="Li H."/>
            <person name="Toshio Fujiwara R."/>
            <person name="Zhan B."/>
            <person name="Aroian R.V."/>
            <person name="Pafco B."/>
            <person name="Schwarz E.M."/>
        </authorList>
    </citation>
    <scope>NUCLEOTIDE SEQUENCE [LARGE SCALE GENOMIC DNA]</scope>
    <source>
        <strain evidence="1 2">Aroian</strain>
        <tissue evidence="1">Whole animal</tissue>
    </source>
</reference>
<evidence type="ECO:0000313" key="2">
    <source>
        <dbReference type="Proteomes" id="UP001303046"/>
    </source>
</evidence>
<protein>
    <submittedName>
        <fullName evidence="1">Uncharacterized protein</fullName>
    </submittedName>
</protein>
<organism evidence="1 2">
    <name type="scientific">Necator americanus</name>
    <name type="common">Human hookworm</name>
    <dbReference type="NCBI Taxonomy" id="51031"/>
    <lineage>
        <taxon>Eukaryota</taxon>
        <taxon>Metazoa</taxon>
        <taxon>Ecdysozoa</taxon>
        <taxon>Nematoda</taxon>
        <taxon>Chromadorea</taxon>
        <taxon>Rhabditida</taxon>
        <taxon>Rhabditina</taxon>
        <taxon>Rhabditomorpha</taxon>
        <taxon>Strongyloidea</taxon>
        <taxon>Ancylostomatidae</taxon>
        <taxon>Bunostominae</taxon>
        <taxon>Necator</taxon>
    </lineage>
</organism>
<dbReference type="EMBL" id="JAVFWL010000006">
    <property type="protein sequence ID" value="KAK6760090.1"/>
    <property type="molecule type" value="Genomic_DNA"/>
</dbReference>
<evidence type="ECO:0000313" key="1">
    <source>
        <dbReference type="EMBL" id="KAK6760090.1"/>
    </source>
</evidence>
<comment type="caution">
    <text evidence="1">The sequence shown here is derived from an EMBL/GenBank/DDBJ whole genome shotgun (WGS) entry which is preliminary data.</text>
</comment>
<sequence>MAQFHRRRPFFIFCQDERRRGDGDKLSDVTRIVFGVTCSSSSAKNTRLCYHPLSASEQIPRKRCLKIHYDAEEEEARGSYPSENRRKTRCKDRMTEDMNTLGNKIPSEVLRKLLFLAKPAVLLGLPPKNQKFKNIRTRRVWSSSMHATICQMPPTSSSSLNSAAAVVLLPAITASSFSAAHRCLRLDPKLSPYSREPLGCEDEASRAELSFLDDAKLSPKVTQFVHHHASSSL</sequence>
<dbReference type="Proteomes" id="UP001303046">
    <property type="component" value="Unassembled WGS sequence"/>
</dbReference>
<gene>
    <name evidence="1" type="primary">Necator_chrX.g21722</name>
    <name evidence="1" type="ORF">RB195_021561</name>
</gene>
<name>A0ABR1EBU1_NECAM</name>
<keyword evidence="2" id="KW-1185">Reference proteome</keyword>
<proteinExistence type="predicted"/>